<keyword evidence="3" id="KW-0234">DNA repair</keyword>
<accession>A0A811VJN3</accession>
<keyword evidence="1" id="KW-0677">Repeat</keyword>
<feature type="region of interest" description="Disordered" evidence="4">
    <location>
        <begin position="416"/>
        <end position="481"/>
    </location>
</feature>
<dbReference type="InterPro" id="IPR002093">
    <property type="entry name" value="BRCA2_repeat"/>
</dbReference>
<name>A0A811VJN3_CERCA</name>
<gene>
    <name evidence="5" type="ORF">CCAP1982_LOCUS23407</name>
</gene>
<protein>
    <submittedName>
        <fullName evidence="5">(Mediterranean fruit fly) hypothetical protein</fullName>
    </submittedName>
</protein>
<proteinExistence type="predicted"/>
<dbReference type="GO" id="GO:0000724">
    <property type="term" value="P:double-strand break repair via homologous recombination"/>
    <property type="evidence" value="ECO:0007669"/>
    <property type="project" value="InterPro"/>
</dbReference>
<evidence type="ECO:0000256" key="1">
    <source>
        <dbReference type="ARBA" id="ARBA00022737"/>
    </source>
</evidence>
<dbReference type="InterPro" id="IPR015525">
    <property type="entry name" value="BRCA2"/>
</dbReference>
<dbReference type="PANTHER" id="PTHR11289">
    <property type="entry name" value="BREAST CANCER TYPE 2 SUSCEPTIBILITY PROTEIN BRCA2"/>
    <property type="match status" value="1"/>
</dbReference>
<organism evidence="5 6">
    <name type="scientific">Ceratitis capitata</name>
    <name type="common">Mediterranean fruit fly</name>
    <name type="synonym">Tephritis capitata</name>
    <dbReference type="NCBI Taxonomy" id="7213"/>
    <lineage>
        <taxon>Eukaryota</taxon>
        <taxon>Metazoa</taxon>
        <taxon>Ecdysozoa</taxon>
        <taxon>Arthropoda</taxon>
        <taxon>Hexapoda</taxon>
        <taxon>Insecta</taxon>
        <taxon>Pterygota</taxon>
        <taxon>Neoptera</taxon>
        <taxon>Endopterygota</taxon>
        <taxon>Diptera</taxon>
        <taxon>Brachycera</taxon>
        <taxon>Muscomorpha</taxon>
        <taxon>Tephritoidea</taxon>
        <taxon>Tephritidae</taxon>
        <taxon>Ceratitis</taxon>
        <taxon>Ceratitis</taxon>
    </lineage>
</organism>
<dbReference type="AlphaFoldDB" id="A0A811VJN3"/>
<keyword evidence="6" id="KW-1185">Reference proteome</keyword>
<dbReference type="Proteomes" id="UP000606786">
    <property type="component" value="Unassembled WGS sequence"/>
</dbReference>
<sequence>MAAVENKDCQNDKNQTFAITKSYHQELNRSPAVQQHQHKYSNPPLNLNEKYSGHEAEEKEMPAFVGFATASNKTITISKEAETKAAKILEQLPPISPSEEINITKQISMHTAPKEEYIFKGFCTASSKEIKISKEAQERALKLLEQLPDLEVKEEQDMHKMTGFRTASRKTVQMSEDAKKRAALIMKEVMDFDVNNVEHNAEECLDNIQFSEWPVEEKEVQGDVVKIDAKSSDMKIGSDANMPGFSTASNKTIKISEAAMQRAAGILEDLPELSTDEVIKCPNTAKNMDTETLQNMMFSEWPLDDVVGDALDKHEAPPNGMHKRKRNNSDNPATHDAVQAHSPQTPKFICTSPSKERSPLTNIQTAVARSSLSELAIKTPPDYRACRGIISRKNLLSLNKRNKLSAKSLQQNKEFKDDCSAVSTPKNRRRRSITSIGNDIKSPPGTPIPNLQEFFQSATVSTSTPHPPAREQTQMRTRGRKRTELQLAALNSSTKDVSFKRIEWENESLNKTAASLNASRLSNSSFSNIIKMELNPTPKQRIERLRMYGKPPSVSPILMSSTNNCRISGLKRRTRSANKVDEVNKE</sequence>
<dbReference type="PROSITE" id="PS50138">
    <property type="entry name" value="BRCA2_REPEAT"/>
    <property type="match status" value="3"/>
</dbReference>
<dbReference type="PANTHER" id="PTHR11289:SF0">
    <property type="entry name" value="BREAST CANCER TYPE 2 SUSCEPTIBILITY PROTEIN"/>
    <property type="match status" value="1"/>
</dbReference>
<reference evidence="5" key="1">
    <citation type="submission" date="2020-11" db="EMBL/GenBank/DDBJ databases">
        <authorList>
            <person name="Whitehead M."/>
        </authorList>
    </citation>
    <scope>NUCLEOTIDE SEQUENCE</scope>
    <source>
        <strain evidence="5">EGII</strain>
    </source>
</reference>
<feature type="region of interest" description="Disordered" evidence="4">
    <location>
        <begin position="311"/>
        <end position="346"/>
    </location>
</feature>
<evidence type="ECO:0000256" key="4">
    <source>
        <dbReference type="SAM" id="MobiDB-lite"/>
    </source>
</evidence>
<evidence type="ECO:0000256" key="3">
    <source>
        <dbReference type="ARBA" id="ARBA00023204"/>
    </source>
</evidence>
<feature type="compositionally biased region" description="Polar residues" evidence="4">
    <location>
        <begin position="453"/>
        <end position="464"/>
    </location>
</feature>
<keyword evidence="2" id="KW-0227">DNA damage</keyword>
<evidence type="ECO:0000256" key="2">
    <source>
        <dbReference type="ARBA" id="ARBA00022763"/>
    </source>
</evidence>
<dbReference type="Pfam" id="PF00634">
    <property type="entry name" value="BRCA2"/>
    <property type="match status" value="2"/>
</dbReference>
<dbReference type="GO" id="GO:0006355">
    <property type="term" value="P:regulation of DNA-templated transcription"/>
    <property type="evidence" value="ECO:0007669"/>
    <property type="project" value="TreeGrafter"/>
</dbReference>
<dbReference type="EMBL" id="CAJHJT010000056">
    <property type="protein sequence ID" value="CAD7015467.1"/>
    <property type="molecule type" value="Genomic_DNA"/>
</dbReference>
<dbReference type="OrthoDB" id="21095at2759"/>
<evidence type="ECO:0000313" key="6">
    <source>
        <dbReference type="Proteomes" id="UP000606786"/>
    </source>
</evidence>
<comment type="caution">
    <text evidence="5">The sequence shown here is derived from an EMBL/GenBank/DDBJ whole genome shotgun (WGS) entry which is preliminary data.</text>
</comment>
<evidence type="ECO:0000313" key="5">
    <source>
        <dbReference type="EMBL" id="CAD7015467.1"/>
    </source>
</evidence>